<feature type="compositionally biased region" description="Basic residues" evidence="1">
    <location>
        <begin position="51"/>
        <end position="76"/>
    </location>
</feature>
<dbReference type="AlphaFoldDB" id="A0A833R385"/>
<proteinExistence type="predicted"/>
<reference evidence="2" key="1">
    <citation type="submission" date="2020-01" db="EMBL/GenBank/DDBJ databases">
        <title>Genome sequence of Kobresia littledalei, the first chromosome-level genome in the family Cyperaceae.</title>
        <authorList>
            <person name="Qu G."/>
        </authorList>
    </citation>
    <scope>NUCLEOTIDE SEQUENCE</scope>
    <source>
        <strain evidence="2">C.B.Clarke</strain>
        <tissue evidence="2">Leaf</tissue>
    </source>
</reference>
<evidence type="ECO:0000313" key="2">
    <source>
        <dbReference type="EMBL" id="KAF3332643.1"/>
    </source>
</evidence>
<sequence length="137" mass="15772">MVGFSSGESSRQWRCRHKGSSLMMHKASPPLANHFSAPAMVGFSSYDESSRRRRRHKDSSLKARKYQRRHHLCHRRSPVDSSTSLSTVLSCKLGKEWQCVLLRDLTEENVVPVVEELRRRLPLYVLQNDADALEEHG</sequence>
<feature type="region of interest" description="Disordered" evidence="1">
    <location>
        <begin position="45"/>
        <end position="82"/>
    </location>
</feature>
<gene>
    <name evidence="2" type="ORF">FCM35_KLT02220</name>
</gene>
<organism evidence="2 3">
    <name type="scientific">Carex littledalei</name>
    <dbReference type="NCBI Taxonomy" id="544730"/>
    <lineage>
        <taxon>Eukaryota</taxon>
        <taxon>Viridiplantae</taxon>
        <taxon>Streptophyta</taxon>
        <taxon>Embryophyta</taxon>
        <taxon>Tracheophyta</taxon>
        <taxon>Spermatophyta</taxon>
        <taxon>Magnoliopsida</taxon>
        <taxon>Liliopsida</taxon>
        <taxon>Poales</taxon>
        <taxon>Cyperaceae</taxon>
        <taxon>Cyperoideae</taxon>
        <taxon>Cariceae</taxon>
        <taxon>Carex</taxon>
        <taxon>Carex subgen. Euthyceras</taxon>
    </lineage>
</organism>
<comment type="caution">
    <text evidence="2">The sequence shown here is derived from an EMBL/GenBank/DDBJ whole genome shotgun (WGS) entry which is preliminary data.</text>
</comment>
<accession>A0A833R385</accession>
<dbReference type="Proteomes" id="UP000623129">
    <property type="component" value="Unassembled WGS sequence"/>
</dbReference>
<keyword evidence="3" id="KW-1185">Reference proteome</keyword>
<dbReference type="EMBL" id="SWLB01000011">
    <property type="protein sequence ID" value="KAF3332643.1"/>
    <property type="molecule type" value="Genomic_DNA"/>
</dbReference>
<evidence type="ECO:0000313" key="3">
    <source>
        <dbReference type="Proteomes" id="UP000623129"/>
    </source>
</evidence>
<evidence type="ECO:0000256" key="1">
    <source>
        <dbReference type="SAM" id="MobiDB-lite"/>
    </source>
</evidence>
<name>A0A833R385_9POAL</name>
<protein>
    <submittedName>
        <fullName evidence="2">Uncharacterized protein</fullName>
    </submittedName>
</protein>